<comment type="caution">
    <text evidence="5">The sequence shown here is derived from an EMBL/GenBank/DDBJ whole genome shotgun (WGS) entry which is preliminary data.</text>
</comment>
<dbReference type="Proteomes" id="UP000245631">
    <property type="component" value="Unassembled WGS sequence"/>
</dbReference>
<dbReference type="InterPro" id="IPR029063">
    <property type="entry name" value="SAM-dependent_MTases_sf"/>
</dbReference>
<dbReference type="Pfam" id="PF08241">
    <property type="entry name" value="Methyltransf_11"/>
    <property type="match status" value="1"/>
</dbReference>
<evidence type="ECO:0000259" key="4">
    <source>
        <dbReference type="Pfam" id="PF08241"/>
    </source>
</evidence>
<evidence type="ECO:0000256" key="3">
    <source>
        <dbReference type="ARBA" id="ARBA00022691"/>
    </source>
</evidence>
<proteinExistence type="predicted"/>
<dbReference type="GO" id="GO:0008757">
    <property type="term" value="F:S-adenosylmethionine-dependent methyltransferase activity"/>
    <property type="evidence" value="ECO:0007669"/>
    <property type="project" value="InterPro"/>
</dbReference>
<evidence type="ECO:0000313" key="5">
    <source>
        <dbReference type="EMBL" id="PWJ92731.1"/>
    </source>
</evidence>
<dbReference type="AlphaFoldDB" id="A0A8E2WHW0"/>
<gene>
    <name evidence="5" type="ORF">C8D77_102506</name>
</gene>
<reference evidence="5 6" key="1">
    <citation type="submission" date="2018-05" db="EMBL/GenBank/DDBJ databases">
        <title>Genomic Encyclopedia of Type Strains, Phase IV (KMG-IV): sequencing the most valuable type-strain genomes for metagenomic binning, comparative biology and taxonomic classification.</title>
        <authorList>
            <person name="Goeker M."/>
        </authorList>
    </citation>
    <scope>NUCLEOTIDE SEQUENCE [LARGE SCALE GENOMIC DNA]</scope>
    <source>
        <strain evidence="5 6">DSM 2626</strain>
    </source>
</reference>
<organism evidence="5 6">
    <name type="scientific">Rhizobium loti</name>
    <name type="common">Mesorhizobium loti</name>
    <dbReference type="NCBI Taxonomy" id="381"/>
    <lineage>
        <taxon>Bacteria</taxon>
        <taxon>Pseudomonadati</taxon>
        <taxon>Pseudomonadota</taxon>
        <taxon>Alphaproteobacteria</taxon>
        <taxon>Hyphomicrobiales</taxon>
        <taxon>Phyllobacteriaceae</taxon>
        <taxon>Mesorhizobium</taxon>
    </lineage>
</organism>
<dbReference type="PANTHER" id="PTHR43464:SF19">
    <property type="entry name" value="UBIQUINONE BIOSYNTHESIS O-METHYLTRANSFERASE, MITOCHONDRIAL"/>
    <property type="match status" value="1"/>
</dbReference>
<accession>A0A8E2WHW0</accession>
<keyword evidence="2 5" id="KW-0808">Transferase</keyword>
<dbReference type="GO" id="GO:0032259">
    <property type="term" value="P:methylation"/>
    <property type="evidence" value="ECO:0007669"/>
    <property type="project" value="UniProtKB-KW"/>
</dbReference>
<dbReference type="SUPFAM" id="SSF53335">
    <property type="entry name" value="S-adenosyl-L-methionine-dependent methyltransferases"/>
    <property type="match status" value="1"/>
</dbReference>
<name>A0A8E2WHW0_RHILI</name>
<dbReference type="Gene3D" id="3.40.50.150">
    <property type="entry name" value="Vaccinia Virus protein VP39"/>
    <property type="match status" value="1"/>
</dbReference>
<sequence length="258" mass="28178">MATSHFVRDYRNLTKGLIEAVGHEKAMHQGVGGEYEGIGKIEAALMTHLGLAEGHFVVDVGCGSGRLAAALSRGRKIAYHGTDVVPEFLDYARAHSAEDFRFSLVDGLSIPEADSVADFVTFFSVVTHLMLHETYTYLLEATRVVKAGGLIVLSFLDPSNIWHWETLLRTATEARAGRLVHLNAFIEPKTMKTLADRLGLEVQAIHNTGTRFIPVTEPIALSWGGMVREGTTNYAPGDLCELGQSIAVLRKPLFPSAF</sequence>
<keyword evidence="3" id="KW-0949">S-adenosyl-L-methionine</keyword>
<keyword evidence="1 5" id="KW-0489">Methyltransferase</keyword>
<feature type="domain" description="Methyltransferase type 11" evidence="4">
    <location>
        <begin position="58"/>
        <end position="153"/>
    </location>
</feature>
<dbReference type="InterPro" id="IPR013216">
    <property type="entry name" value="Methyltransf_11"/>
</dbReference>
<evidence type="ECO:0000313" key="6">
    <source>
        <dbReference type="Proteomes" id="UP000245631"/>
    </source>
</evidence>
<evidence type="ECO:0000256" key="2">
    <source>
        <dbReference type="ARBA" id="ARBA00022679"/>
    </source>
</evidence>
<dbReference type="CDD" id="cd02440">
    <property type="entry name" value="AdoMet_MTases"/>
    <property type="match status" value="1"/>
</dbReference>
<protein>
    <submittedName>
        <fullName evidence="5">Methyltransferase family protein</fullName>
    </submittedName>
</protein>
<dbReference type="PANTHER" id="PTHR43464">
    <property type="entry name" value="METHYLTRANSFERASE"/>
    <property type="match status" value="1"/>
</dbReference>
<dbReference type="EMBL" id="QGGH01000002">
    <property type="protein sequence ID" value="PWJ92731.1"/>
    <property type="molecule type" value="Genomic_DNA"/>
</dbReference>
<evidence type="ECO:0000256" key="1">
    <source>
        <dbReference type="ARBA" id="ARBA00022603"/>
    </source>
</evidence>